<dbReference type="Proteomes" id="UP000000771">
    <property type="component" value="Chromosome"/>
</dbReference>
<organism evidence="17 18">
    <name type="scientific">Acidimicrobium ferrooxidans (strain DSM 10331 / JCM 15462 / NBRC 103882 / ICP)</name>
    <dbReference type="NCBI Taxonomy" id="525909"/>
    <lineage>
        <taxon>Bacteria</taxon>
        <taxon>Bacillati</taxon>
        <taxon>Actinomycetota</taxon>
        <taxon>Acidimicrobiia</taxon>
        <taxon>Acidimicrobiales</taxon>
        <taxon>Acidimicrobiaceae</taxon>
        <taxon>Acidimicrobium</taxon>
    </lineage>
</organism>
<evidence type="ECO:0000256" key="12">
    <source>
        <dbReference type="ARBA" id="ARBA00025198"/>
    </source>
</evidence>
<dbReference type="KEGG" id="afo:Afer_1799"/>
<evidence type="ECO:0000256" key="16">
    <source>
        <dbReference type="SAM" id="Coils"/>
    </source>
</evidence>
<dbReference type="eggNOG" id="COG0711">
    <property type="taxonomic scope" value="Bacteria"/>
</dbReference>
<dbReference type="GO" id="GO:0005886">
    <property type="term" value="C:plasma membrane"/>
    <property type="evidence" value="ECO:0007669"/>
    <property type="project" value="UniProtKB-SubCell"/>
</dbReference>
<dbReference type="OrthoDB" id="5243563at2"/>
<dbReference type="InterPro" id="IPR050059">
    <property type="entry name" value="ATP_synthase_B_chain"/>
</dbReference>
<dbReference type="InterPro" id="IPR002146">
    <property type="entry name" value="ATP_synth_b/b'su_bac/chlpt"/>
</dbReference>
<evidence type="ECO:0000256" key="10">
    <source>
        <dbReference type="ARBA" id="ARBA00023136"/>
    </source>
</evidence>
<gene>
    <name evidence="14" type="primary">atpF</name>
    <name evidence="17" type="ordered locus">Afer_1799</name>
</gene>
<protein>
    <recommendedName>
        <fullName evidence="14">ATP synthase subunit b</fullName>
    </recommendedName>
    <alternativeName>
        <fullName evidence="14">ATP synthase F(0) sector subunit b</fullName>
    </alternativeName>
    <alternativeName>
        <fullName evidence="14">ATPase subunit I</fullName>
    </alternativeName>
    <alternativeName>
        <fullName evidence="14">F-type ATPase subunit b</fullName>
        <shortName evidence="14">F-ATPase subunit b</shortName>
    </alternativeName>
</protein>
<keyword evidence="10 14" id="KW-0472">Membrane</keyword>
<dbReference type="InterPro" id="IPR028987">
    <property type="entry name" value="ATP_synth_B-like_membr_sf"/>
</dbReference>
<keyword evidence="8 14" id="KW-1133">Transmembrane helix</keyword>
<evidence type="ECO:0000256" key="15">
    <source>
        <dbReference type="RuleBase" id="RU003848"/>
    </source>
</evidence>
<keyword evidence="7 14" id="KW-0375">Hydrogen ion transport</keyword>
<reference evidence="17 18" key="1">
    <citation type="journal article" date="2009" name="Stand. Genomic Sci.">
        <title>Complete genome sequence of Acidimicrobium ferrooxidans type strain (ICP).</title>
        <authorList>
            <person name="Clum A."/>
            <person name="Nolan M."/>
            <person name="Lang E."/>
            <person name="Glavina Del Rio T."/>
            <person name="Tice H."/>
            <person name="Copeland A."/>
            <person name="Cheng J.F."/>
            <person name="Lucas S."/>
            <person name="Chen F."/>
            <person name="Bruce D."/>
            <person name="Goodwin L."/>
            <person name="Pitluck S."/>
            <person name="Ivanova N."/>
            <person name="Mavrommatis K."/>
            <person name="Mikhailova N."/>
            <person name="Pati A."/>
            <person name="Chen A."/>
            <person name="Palaniappan K."/>
            <person name="Goker M."/>
            <person name="Spring S."/>
            <person name="Land M."/>
            <person name="Hauser L."/>
            <person name="Chang Y.J."/>
            <person name="Jeffries C.C."/>
            <person name="Chain P."/>
            <person name="Bristow J."/>
            <person name="Eisen J.A."/>
            <person name="Markowitz V."/>
            <person name="Hugenholtz P."/>
            <person name="Kyrpides N.C."/>
            <person name="Klenk H.P."/>
            <person name="Lapidus A."/>
        </authorList>
    </citation>
    <scope>NUCLEOTIDE SEQUENCE [LARGE SCALE GENOMIC DNA]</scope>
    <source>
        <strain evidence="18">DSM 10331 / JCM 15462 / NBRC 103882 / ICP</strain>
    </source>
</reference>
<dbReference type="InterPro" id="IPR005864">
    <property type="entry name" value="ATP_synth_F0_bsu_bac"/>
</dbReference>
<comment type="function">
    <text evidence="14">Component of the F(0) channel, it forms part of the peripheral stalk, linking F(1) to F(0).</text>
</comment>
<comment type="similarity">
    <text evidence="2 14 15">Belongs to the ATPase B chain family.</text>
</comment>
<keyword evidence="18" id="KW-1185">Reference proteome</keyword>
<evidence type="ECO:0000256" key="14">
    <source>
        <dbReference type="HAMAP-Rule" id="MF_01398"/>
    </source>
</evidence>
<evidence type="ECO:0000256" key="2">
    <source>
        <dbReference type="ARBA" id="ARBA00005513"/>
    </source>
</evidence>
<dbReference type="HOGENOM" id="CLU_079215_5_0_11"/>
<evidence type="ECO:0000256" key="11">
    <source>
        <dbReference type="ARBA" id="ARBA00023310"/>
    </source>
</evidence>
<dbReference type="STRING" id="525909.Afer_1799"/>
<dbReference type="PANTHER" id="PTHR33445:SF1">
    <property type="entry name" value="ATP SYNTHASE SUBUNIT B"/>
    <property type="match status" value="1"/>
</dbReference>
<dbReference type="PANTHER" id="PTHR33445">
    <property type="entry name" value="ATP SYNTHASE SUBUNIT B', CHLOROPLASTIC"/>
    <property type="match status" value="1"/>
</dbReference>
<evidence type="ECO:0000256" key="1">
    <source>
        <dbReference type="ARBA" id="ARBA00004162"/>
    </source>
</evidence>
<evidence type="ECO:0000256" key="6">
    <source>
        <dbReference type="ARBA" id="ARBA00022692"/>
    </source>
</evidence>
<dbReference type="GO" id="GO:0046961">
    <property type="term" value="F:proton-transporting ATPase activity, rotational mechanism"/>
    <property type="evidence" value="ECO:0007669"/>
    <property type="project" value="TreeGrafter"/>
</dbReference>
<keyword evidence="11 14" id="KW-0066">ATP synthesis</keyword>
<dbReference type="GO" id="GO:0045259">
    <property type="term" value="C:proton-transporting ATP synthase complex"/>
    <property type="evidence" value="ECO:0007669"/>
    <property type="project" value="UniProtKB-KW"/>
</dbReference>
<evidence type="ECO:0000256" key="7">
    <source>
        <dbReference type="ARBA" id="ARBA00022781"/>
    </source>
</evidence>
<dbReference type="HAMAP" id="MF_01398">
    <property type="entry name" value="ATP_synth_b_bprime"/>
    <property type="match status" value="1"/>
</dbReference>
<dbReference type="NCBIfam" id="TIGR01144">
    <property type="entry name" value="ATP_synt_b"/>
    <property type="match status" value="1"/>
</dbReference>
<evidence type="ECO:0000256" key="9">
    <source>
        <dbReference type="ARBA" id="ARBA00023065"/>
    </source>
</evidence>
<accession>C7M165</accession>
<keyword evidence="16" id="KW-0175">Coiled coil</keyword>
<keyword evidence="4 14" id="KW-1003">Cell membrane</keyword>
<dbReference type="CDD" id="cd06503">
    <property type="entry name" value="ATP-synt_Fo_b"/>
    <property type="match status" value="1"/>
</dbReference>
<dbReference type="Gene3D" id="1.20.5.620">
    <property type="entry name" value="F1F0 ATP synthase subunit B, membrane domain"/>
    <property type="match status" value="1"/>
</dbReference>
<dbReference type="Pfam" id="PF00430">
    <property type="entry name" value="ATP-synt_B"/>
    <property type="match status" value="1"/>
</dbReference>
<keyword evidence="6 14" id="KW-0812">Transmembrane</keyword>
<sequence>MLEAVVTQSPNPILPSTGEIVWSVISFVILLVVLAKVAYPPVARMMAQRSDRIRADLEAADAARREAEALRAERERELQGAREDARRILDDARRTAEALRQEASERARAEAEAIRAQVEAQLAAERVQLLRSLRSEVADLAVELAGKIVARELEQSSFDPLIEAFLREAEPAD</sequence>
<dbReference type="GO" id="GO:0046933">
    <property type="term" value="F:proton-transporting ATP synthase activity, rotational mechanism"/>
    <property type="evidence" value="ECO:0007669"/>
    <property type="project" value="UniProtKB-UniRule"/>
</dbReference>
<keyword evidence="3 14" id="KW-0813">Transport</keyword>
<dbReference type="AlphaFoldDB" id="C7M165"/>
<evidence type="ECO:0000256" key="4">
    <source>
        <dbReference type="ARBA" id="ARBA00022475"/>
    </source>
</evidence>
<evidence type="ECO:0000256" key="13">
    <source>
        <dbReference type="ARBA" id="ARBA00025830"/>
    </source>
</evidence>
<evidence type="ECO:0000313" key="17">
    <source>
        <dbReference type="EMBL" id="ACU54713.1"/>
    </source>
</evidence>
<comment type="subcellular location">
    <subcellularLocation>
        <location evidence="1 14">Cell membrane</location>
        <topology evidence="1 14">Single-pass membrane protein</topology>
    </subcellularLocation>
</comment>
<keyword evidence="9 14" id="KW-0406">Ion transport</keyword>
<keyword evidence="5 14" id="KW-0138">CF(0)</keyword>
<dbReference type="RefSeq" id="WP_015799190.1">
    <property type="nucleotide sequence ID" value="NC_013124.1"/>
</dbReference>
<comment type="subunit">
    <text evidence="13 14">F-type ATPases have 2 components, F(1) - the catalytic core - and F(0) - the membrane proton channel. F(1) has five subunits: alpha(3), beta(3), gamma(1), delta(1), epsilon(1). F(0) has three main subunits: a(1), b(2) and c(10-14). The alpha and beta chains form an alternating ring which encloses part of the gamma chain. F(1) is attached to F(0) by a central stalk formed by the gamma and epsilon chains, while a peripheral stalk is formed by the delta and b chains.</text>
</comment>
<evidence type="ECO:0000256" key="3">
    <source>
        <dbReference type="ARBA" id="ARBA00022448"/>
    </source>
</evidence>
<evidence type="ECO:0000256" key="8">
    <source>
        <dbReference type="ARBA" id="ARBA00022989"/>
    </source>
</evidence>
<name>C7M165_ACIFD</name>
<feature type="transmembrane region" description="Helical" evidence="14">
    <location>
        <begin position="20"/>
        <end position="39"/>
    </location>
</feature>
<comment type="function">
    <text evidence="12 14">F(1)F(0) ATP synthase produces ATP from ADP in the presence of a proton or sodium gradient. F-type ATPases consist of two structural domains, F(1) containing the extramembraneous catalytic core and F(0) containing the membrane proton channel, linked together by a central stalk and a peripheral stalk. During catalysis, ATP synthesis in the catalytic domain of F(1) is coupled via a rotary mechanism of the central stalk subunits to proton translocation.</text>
</comment>
<proteinExistence type="inferred from homology"/>
<evidence type="ECO:0000313" key="18">
    <source>
        <dbReference type="Proteomes" id="UP000000771"/>
    </source>
</evidence>
<dbReference type="SUPFAM" id="SSF81573">
    <property type="entry name" value="F1F0 ATP synthase subunit B, membrane domain"/>
    <property type="match status" value="1"/>
</dbReference>
<evidence type="ECO:0000256" key="5">
    <source>
        <dbReference type="ARBA" id="ARBA00022547"/>
    </source>
</evidence>
<dbReference type="EMBL" id="CP001631">
    <property type="protein sequence ID" value="ACU54713.1"/>
    <property type="molecule type" value="Genomic_DNA"/>
</dbReference>
<feature type="coiled-coil region" evidence="16">
    <location>
        <begin position="53"/>
        <end position="128"/>
    </location>
</feature>